<feature type="compositionally biased region" description="Basic and acidic residues" evidence="6">
    <location>
        <begin position="621"/>
        <end position="631"/>
    </location>
</feature>
<dbReference type="GeneID" id="121596614"/>
<dbReference type="GO" id="GO:0003677">
    <property type="term" value="F:DNA binding"/>
    <property type="evidence" value="ECO:0007669"/>
    <property type="project" value="UniProtKB-UniRule"/>
</dbReference>
<organism evidence="8 9">
    <name type="scientific">Anopheles merus</name>
    <name type="common">Mosquito</name>
    <dbReference type="NCBI Taxonomy" id="30066"/>
    <lineage>
        <taxon>Eukaryota</taxon>
        <taxon>Metazoa</taxon>
        <taxon>Ecdysozoa</taxon>
        <taxon>Arthropoda</taxon>
        <taxon>Hexapoda</taxon>
        <taxon>Insecta</taxon>
        <taxon>Pterygota</taxon>
        <taxon>Neoptera</taxon>
        <taxon>Endopterygota</taxon>
        <taxon>Diptera</taxon>
        <taxon>Nematocera</taxon>
        <taxon>Culicoidea</taxon>
        <taxon>Culicidae</taxon>
        <taxon>Anophelinae</taxon>
        <taxon>Anopheles</taxon>
    </lineage>
</organism>
<dbReference type="InterPro" id="IPR036910">
    <property type="entry name" value="HMG_box_dom_sf"/>
</dbReference>
<dbReference type="RefSeq" id="XP_041777648.1">
    <property type="nucleotide sequence ID" value="XM_041921714.1"/>
</dbReference>
<feature type="coiled-coil region" evidence="5">
    <location>
        <begin position="359"/>
        <end position="400"/>
    </location>
</feature>
<feature type="region of interest" description="Disordered" evidence="6">
    <location>
        <begin position="435"/>
        <end position="556"/>
    </location>
</feature>
<accession>A0A182V227</accession>
<dbReference type="InterPro" id="IPR051762">
    <property type="entry name" value="UBF1"/>
</dbReference>
<feature type="region of interest" description="Disordered" evidence="6">
    <location>
        <begin position="203"/>
        <end position="230"/>
    </location>
</feature>
<evidence type="ECO:0000259" key="7">
    <source>
        <dbReference type="PROSITE" id="PS50118"/>
    </source>
</evidence>
<name>A0A182V227_ANOME</name>
<dbReference type="Proteomes" id="UP000075903">
    <property type="component" value="Unassembled WGS sequence"/>
</dbReference>
<feature type="compositionally biased region" description="Acidic residues" evidence="6">
    <location>
        <begin position="29"/>
        <end position="44"/>
    </location>
</feature>
<feature type="compositionally biased region" description="Acidic residues" evidence="6">
    <location>
        <begin position="653"/>
        <end position="663"/>
    </location>
</feature>
<proteinExistence type="predicted"/>
<evidence type="ECO:0000313" key="9">
    <source>
        <dbReference type="Proteomes" id="UP000075903"/>
    </source>
</evidence>
<dbReference type="PANTHER" id="PTHR46318:SF3">
    <property type="entry name" value="UPSTREAM BINDING TRANSCRIPTION FACTOR"/>
    <property type="match status" value="1"/>
</dbReference>
<dbReference type="PROSITE" id="PS50118">
    <property type="entry name" value="HMG_BOX_2"/>
    <property type="match status" value="1"/>
</dbReference>
<feature type="compositionally biased region" description="Low complexity" evidence="6">
    <location>
        <begin position="664"/>
        <end position="676"/>
    </location>
</feature>
<sequence>MRKRSLSVAFARAPSVEEMTKKFEGVPSELDESDSEEEIEEVADDAPNADWGVADYRKLFEQLRAVLPRKDTKKYQSTLKKIPWEKVAVEGHSEEDVKQTTMQLAEKARKFRTLTEIMRDMEELSRELNSVGKPKHPLSAYNLFVKEKFTTLKAKHPNASAPEMLKMLSQEFAILSEKKRKKYEAVAAAAKEQYKQELAQFYHDNPNAAPVKKKKAKKESSPRKARKARKPTAITPFGLFRDEKQGEMDEITGLALRKLWDELDVQQKVKYIQRAFQSQSDQTGTVKLKLTKEEQSMLQVAAGKPEPIPRSLADYYLKRYTEHDPSVTLGAWRKDKLAEYKALPKVRKLQLEIEYRHAKQEYVTKYQEYITNLENETERLAEIEQLRTFIKSKLDKEEKQLLDNRPFQSMVDSNEVYDVTQPIAESTIISVPKEIKKEKKNKTSKKNGGAGVALPAPPPPAPAAAAADLGSPIPKPIKSILKSPTPKRAHQEMVSDEAAVPSPKKKKKVSVAGSESDSNTEKQANNGSSKASIAAVDSNGRTGKRKEPPRPPKNLLEYYRQFHYLGKDEKCEESFRNLSTHRKETLKAEMRAAKQKYFKDLQKYLKTVPKEGLTKYLAKMEREKAEARSDATSDDESASAATVAKKIPKEEPNDSDSDEEEQETTATTATTGTNGNNDDDDNDDDDDDDDSSDE</sequence>
<evidence type="ECO:0000256" key="5">
    <source>
        <dbReference type="SAM" id="Coils"/>
    </source>
</evidence>
<dbReference type="SMART" id="SM00398">
    <property type="entry name" value="HMG"/>
    <property type="match status" value="1"/>
</dbReference>
<evidence type="ECO:0000256" key="3">
    <source>
        <dbReference type="ARBA" id="ARBA00023242"/>
    </source>
</evidence>
<keyword evidence="3 4" id="KW-0539">Nucleus</keyword>
<feature type="domain" description="HMG box" evidence="7">
    <location>
        <begin position="134"/>
        <end position="202"/>
    </location>
</feature>
<dbReference type="VEuPathDB" id="VectorBase:AMEM007552"/>
<evidence type="ECO:0000313" key="8">
    <source>
        <dbReference type="EnsemblMetazoa" id="AMEM007552-PA"/>
    </source>
</evidence>
<dbReference type="EnsemblMetazoa" id="AMEM007552-RA">
    <property type="protein sequence ID" value="AMEM007552-PA"/>
    <property type="gene ID" value="AMEM007552"/>
</dbReference>
<dbReference type="KEGG" id="amer:121596614"/>
<feature type="region of interest" description="Disordered" evidence="6">
    <location>
        <begin position="21"/>
        <end position="46"/>
    </location>
</feature>
<dbReference type="STRING" id="30066.A0A182V227"/>
<dbReference type="GO" id="GO:0005634">
    <property type="term" value="C:nucleus"/>
    <property type="evidence" value="ECO:0007669"/>
    <property type="project" value="UniProtKB-SubCell"/>
</dbReference>
<keyword evidence="5" id="KW-0175">Coiled coil</keyword>
<dbReference type="AlphaFoldDB" id="A0A182V227"/>
<evidence type="ECO:0000256" key="6">
    <source>
        <dbReference type="SAM" id="MobiDB-lite"/>
    </source>
</evidence>
<comment type="subcellular location">
    <subcellularLocation>
        <location evidence="1">Nucleus</location>
    </subcellularLocation>
</comment>
<dbReference type="PANTHER" id="PTHR46318">
    <property type="entry name" value="UPSTREAM BINDING TRANSCRIPTION FACTOR"/>
    <property type="match status" value="1"/>
</dbReference>
<evidence type="ECO:0000256" key="4">
    <source>
        <dbReference type="PROSITE-ProRule" id="PRU00267"/>
    </source>
</evidence>
<keyword evidence="9" id="KW-1185">Reference proteome</keyword>
<dbReference type="Gene3D" id="1.10.30.10">
    <property type="entry name" value="High mobility group box domain"/>
    <property type="match status" value="1"/>
</dbReference>
<keyword evidence="2 4" id="KW-0238">DNA-binding</keyword>
<feature type="region of interest" description="Disordered" evidence="6">
    <location>
        <begin position="621"/>
        <end position="694"/>
    </location>
</feature>
<dbReference type="SUPFAM" id="SSF47095">
    <property type="entry name" value="HMG-box"/>
    <property type="match status" value="1"/>
</dbReference>
<dbReference type="InterPro" id="IPR009071">
    <property type="entry name" value="HMG_box_dom"/>
</dbReference>
<feature type="DNA-binding region" description="HMG box" evidence="4">
    <location>
        <begin position="134"/>
        <end position="202"/>
    </location>
</feature>
<dbReference type="Pfam" id="PF00505">
    <property type="entry name" value="HMG_box"/>
    <property type="match status" value="1"/>
</dbReference>
<protein>
    <recommendedName>
        <fullName evidence="7">HMG box domain-containing protein</fullName>
    </recommendedName>
</protein>
<reference evidence="8" key="1">
    <citation type="submission" date="2020-05" db="UniProtKB">
        <authorList>
            <consortium name="EnsemblMetazoa"/>
        </authorList>
    </citation>
    <scope>IDENTIFICATION</scope>
    <source>
        <strain evidence="8">MAF</strain>
    </source>
</reference>
<dbReference type="VEuPathDB" id="VectorBase:AMEM21_013761"/>
<feature type="compositionally biased region" description="Basic residues" evidence="6">
    <location>
        <begin position="211"/>
        <end position="230"/>
    </location>
</feature>
<evidence type="ECO:0000256" key="2">
    <source>
        <dbReference type="ARBA" id="ARBA00023125"/>
    </source>
</evidence>
<feature type="compositionally biased region" description="Polar residues" evidence="6">
    <location>
        <begin position="513"/>
        <end position="531"/>
    </location>
</feature>
<feature type="compositionally biased region" description="Acidic residues" evidence="6">
    <location>
        <begin position="677"/>
        <end position="694"/>
    </location>
</feature>
<evidence type="ECO:0000256" key="1">
    <source>
        <dbReference type="ARBA" id="ARBA00004123"/>
    </source>
</evidence>